<evidence type="ECO:0000313" key="1">
    <source>
        <dbReference type="EMBL" id="GEU35528.1"/>
    </source>
</evidence>
<protein>
    <submittedName>
        <fullName evidence="1">Uncharacterized protein</fullName>
    </submittedName>
</protein>
<gene>
    <name evidence="1" type="ORF">Tci_007506</name>
</gene>
<reference evidence="1" key="1">
    <citation type="journal article" date="2019" name="Sci. Rep.">
        <title>Draft genome of Tanacetum cinerariifolium, the natural source of mosquito coil.</title>
        <authorList>
            <person name="Yamashiro T."/>
            <person name="Shiraishi A."/>
            <person name="Satake H."/>
            <person name="Nakayama K."/>
        </authorList>
    </citation>
    <scope>NUCLEOTIDE SEQUENCE</scope>
</reference>
<proteinExistence type="predicted"/>
<dbReference type="AlphaFoldDB" id="A0A6L2JEV4"/>
<dbReference type="EMBL" id="BKCJ010000701">
    <property type="protein sequence ID" value="GEU35528.1"/>
    <property type="molecule type" value="Genomic_DNA"/>
</dbReference>
<comment type="caution">
    <text evidence="1">The sequence shown here is derived from an EMBL/GenBank/DDBJ whole genome shotgun (WGS) entry which is preliminary data.</text>
</comment>
<sequence length="432" mass="48772">MIIAGADNRPPMLEKSLYDSWKSQNDTTRTKKYEELSVIEKLQADCDLKATNIVLQGDDPISCLNKAMAFLSAVAASRVTMQQVQGRQGQSYDGTYYKGNATISEGNNTGGQAREEQLAFLLDPGTPNGQAAQTTIPNTAAFQTKDLDAYDSHCDDVSNAKEVLIANLFNYGSNIILEVLYSEPYHHDMDNQCVHAMHDFEQTPIVDFTDNEIKKTLILEEVSRSKMLAKQNDPISKKKKINTTPIKYVELNRLSEYFGKRFVSQQELSAEQAFWLQTLHTNTDQSASSPAKIKAPKELPKKSESCNKCLDIDAELLNKENAYNDLLKKYFENNDLNAQLQAKDTTIYLKGQIQEKVFVRTTLQNELRRLKGKLVLDNATIIAPGMFKLDIEPLSHRLKNNRDAHEDYLKKTIENTVTICGLVEHAYKTKSR</sequence>
<organism evidence="1">
    <name type="scientific">Tanacetum cinerariifolium</name>
    <name type="common">Dalmatian daisy</name>
    <name type="synonym">Chrysanthemum cinerariifolium</name>
    <dbReference type="NCBI Taxonomy" id="118510"/>
    <lineage>
        <taxon>Eukaryota</taxon>
        <taxon>Viridiplantae</taxon>
        <taxon>Streptophyta</taxon>
        <taxon>Embryophyta</taxon>
        <taxon>Tracheophyta</taxon>
        <taxon>Spermatophyta</taxon>
        <taxon>Magnoliopsida</taxon>
        <taxon>eudicotyledons</taxon>
        <taxon>Gunneridae</taxon>
        <taxon>Pentapetalae</taxon>
        <taxon>asterids</taxon>
        <taxon>campanulids</taxon>
        <taxon>Asterales</taxon>
        <taxon>Asteraceae</taxon>
        <taxon>Asteroideae</taxon>
        <taxon>Anthemideae</taxon>
        <taxon>Anthemidinae</taxon>
        <taxon>Tanacetum</taxon>
    </lineage>
</organism>
<name>A0A6L2JEV4_TANCI</name>
<accession>A0A6L2JEV4</accession>